<comment type="caution">
    <text evidence="1">The sequence shown here is derived from an EMBL/GenBank/DDBJ whole genome shotgun (WGS) entry which is preliminary data.</text>
</comment>
<reference evidence="1 2" key="1">
    <citation type="submission" date="2016-09" db="EMBL/GenBank/DDBJ databases">
        <title>Genomic evidence for plant-parasitic nematodes as the earliest Wolbachia hosts.</title>
        <authorList>
            <person name="Brown A.M."/>
            <person name="Wasala S.K."/>
            <person name="Howe D.K."/>
            <person name="Peetz A.B."/>
            <person name="Zasada I.A."/>
            <person name="Denver D.R."/>
        </authorList>
    </citation>
    <scope>NUCLEOTIDE SEQUENCE [LARGE SCALE GENOMIC DNA]</scope>
    <source>
        <strain evidence="2">wPpe</strain>
    </source>
</reference>
<organism evidence="1 2">
    <name type="scientific">Wolbachia pipientis</name>
    <dbReference type="NCBI Taxonomy" id="955"/>
    <lineage>
        <taxon>Bacteria</taxon>
        <taxon>Pseudomonadati</taxon>
        <taxon>Pseudomonadota</taxon>
        <taxon>Alphaproteobacteria</taxon>
        <taxon>Rickettsiales</taxon>
        <taxon>Anaplasmataceae</taxon>
        <taxon>Wolbachieae</taxon>
        <taxon>Wolbachia</taxon>
    </lineage>
</organism>
<evidence type="ECO:0000313" key="2">
    <source>
        <dbReference type="Proteomes" id="UP000175679"/>
    </source>
</evidence>
<accession>A0A1E7QL14</accession>
<dbReference type="RefSeq" id="WP_070064819.1">
    <property type="nucleotide sequence ID" value="NZ_MJMG01000001.1"/>
</dbReference>
<proteinExistence type="predicted"/>
<evidence type="ECO:0000313" key="1">
    <source>
        <dbReference type="EMBL" id="OEY87170.1"/>
    </source>
</evidence>
<name>A0A1E7QL14_WOLPI</name>
<gene>
    <name evidence="1" type="ORF">BIY23_01695</name>
</gene>
<dbReference type="AlphaFoldDB" id="A0A1E7QL14"/>
<dbReference type="EMBL" id="MJMG01000001">
    <property type="protein sequence ID" value="OEY87170.1"/>
    <property type="molecule type" value="Genomic_DNA"/>
</dbReference>
<keyword evidence="2" id="KW-1185">Reference proteome</keyword>
<dbReference type="Proteomes" id="UP000175679">
    <property type="component" value="Unassembled WGS sequence"/>
</dbReference>
<sequence>MYSLVKLLLKKLTIFSIVTFPYLCISEVINEACLSITTHLSGTDAEAFYAIFKDDYSSCAIKITCDKEKKMCEIITSFRGMGGIEAQKFMDSMGLEKDTEFFTSDKTFGIYCGTRTEKFTKIPFCNFYQRNALLLNPPTARPTIHKD</sequence>
<protein>
    <submittedName>
        <fullName evidence="1">Uncharacterized protein</fullName>
    </submittedName>
</protein>